<accession>A0AAV8XJ57</accession>
<keyword evidence="2" id="KW-1185">Reference proteome</keyword>
<reference evidence="1" key="1">
    <citation type="journal article" date="2023" name="Insect Mol. Biol.">
        <title>Genome sequencing provides insights into the evolution of gene families encoding plant cell wall-degrading enzymes in longhorned beetles.</title>
        <authorList>
            <person name="Shin N.R."/>
            <person name="Okamura Y."/>
            <person name="Kirsch R."/>
            <person name="Pauchet Y."/>
        </authorList>
    </citation>
    <scope>NUCLEOTIDE SEQUENCE</scope>
    <source>
        <strain evidence="1">AMC_N1</strain>
    </source>
</reference>
<dbReference type="Proteomes" id="UP001162162">
    <property type="component" value="Unassembled WGS sequence"/>
</dbReference>
<dbReference type="EMBL" id="JAPWTK010000548">
    <property type="protein sequence ID" value="KAJ8938567.1"/>
    <property type="molecule type" value="Genomic_DNA"/>
</dbReference>
<evidence type="ECO:0000313" key="1">
    <source>
        <dbReference type="EMBL" id="KAJ8938567.1"/>
    </source>
</evidence>
<proteinExistence type="predicted"/>
<dbReference type="AlphaFoldDB" id="A0AAV8XJ57"/>
<name>A0AAV8XJ57_9CUCU</name>
<protein>
    <submittedName>
        <fullName evidence="1">Uncharacterized protein</fullName>
    </submittedName>
</protein>
<comment type="caution">
    <text evidence="1">The sequence shown here is derived from an EMBL/GenBank/DDBJ whole genome shotgun (WGS) entry which is preliminary data.</text>
</comment>
<gene>
    <name evidence="1" type="ORF">NQ318_012352</name>
</gene>
<sequence>MSGDTFPTLSSVDKPVKSALKGTRFESVEAVKAKPTLNLNGLVFAIDCAFVISNSNMAIRLLAAILDSPFWITILRLGIIVCSKNELFAPSGLEKEIPLFKRTANTTHGEYVKTKRINAMKYRRLSVTACHK</sequence>
<organism evidence="1 2">
    <name type="scientific">Aromia moschata</name>
    <dbReference type="NCBI Taxonomy" id="1265417"/>
    <lineage>
        <taxon>Eukaryota</taxon>
        <taxon>Metazoa</taxon>
        <taxon>Ecdysozoa</taxon>
        <taxon>Arthropoda</taxon>
        <taxon>Hexapoda</taxon>
        <taxon>Insecta</taxon>
        <taxon>Pterygota</taxon>
        <taxon>Neoptera</taxon>
        <taxon>Endopterygota</taxon>
        <taxon>Coleoptera</taxon>
        <taxon>Polyphaga</taxon>
        <taxon>Cucujiformia</taxon>
        <taxon>Chrysomeloidea</taxon>
        <taxon>Cerambycidae</taxon>
        <taxon>Cerambycinae</taxon>
        <taxon>Callichromatini</taxon>
        <taxon>Aromia</taxon>
    </lineage>
</organism>
<evidence type="ECO:0000313" key="2">
    <source>
        <dbReference type="Proteomes" id="UP001162162"/>
    </source>
</evidence>